<sequence>MGERAKCLLRRRRPCLVPGRRPGTGPPERRERLVDGVVRLGGTVADPPDPFDAEPVVLDEGTLLYRTHGEGRRVTEFNPGIGAPTRFAFFGDPPVPVLYAAETEEAAVAETLLHDVPLGGGILSFDDYRKRIMGRFAVRRTLRLARLHGLGLRRLEVDNTDVIDVHGPGVYERTVAWAEAAHDAGFDGVEWMSTRCNSDRAQVFFGDRVDADDLAQDVTFARVFGIESGFNWLVDICAPLRVDVMPPT</sequence>
<proteinExistence type="predicted"/>
<name>A0ABV5KFL1_9ACTN</name>
<reference evidence="2 3" key="1">
    <citation type="submission" date="2024-09" db="EMBL/GenBank/DDBJ databases">
        <authorList>
            <person name="Sun Q."/>
            <person name="Mori K."/>
        </authorList>
    </citation>
    <scope>NUCLEOTIDE SEQUENCE [LARGE SCALE GENOMIC DNA]</scope>
    <source>
        <strain evidence="2 3">JCM 9626</strain>
    </source>
</reference>
<dbReference type="Pfam" id="PF08808">
    <property type="entry name" value="RES"/>
    <property type="match status" value="1"/>
</dbReference>
<dbReference type="Proteomes" id="UP001589750">
    <property type="component" value="Unassembled WGS sequence"/>
</dbReference>
<organism evidence="2 3">
    <name type="scientific">Nocardioides plantarum</name>
    <dbReference type="NCBI Taxonomy" id="29299"/>
    <lineage>
        <taxon>Bacteria</taxon>
        <taxon>Bacillati</taxon>
        <taxon>Actinomycetota</taxon>
        <taxon>Actinomycetes</taxon>
        <taxon>Propionibacteriales</taxon>
        <taxon>Nocardioidaceae</taxon>
        <taxon>Nocardioides</taxon>
    </lineage>
</organism>
<keyword evidence="3" id="KW-1185">Reference proteome</keyword>
<dbReference type="InterPro" id="IPR014914">
    <property type="entry name" value="RES_dom"/>
</dbReference>
<evidence type="ECO:0000313" key="2">
    <source>
        <dbReference type="EMBL" id="MFB9315524.1"/>
    </source>
</evidence>
<gene>
    <name evidence="2" type="ORF">ACFFRI_20950</name>
</gene>
<dbReference type="RefSeq" id="WP_140009167.1">
    <property type="nucleotide sequence ID" value="NZ_JBHMDG010000034.1"/>
</dbReference>
<comment type="caution">
    <text evidence="2">The sequence shown here is derived from an EMBL/GenBank/DDBJ whole genome shotgun (WGS) entry which is preliminary data.</text>
</comment>
<dbReference type="SMART" id="SM00953">
    <property type="entry name" value="RES"/>
    <property type="match status" value="1"/>
</dbReference>
<feature type="domain" description="RES" evidence="1">
    <location>
        <begin position="77"/>
        <end position="217"/>
    </location>
</feature>
<accession>A0ABV5KFL1</accession>
<protein>
    <submittedName>
        <fullName evidence="2">RES domain-containing protein</fullName>
    </submittedName>
</protein>
<evidence type="ECO:0000259" key="1">
    <source>
        <dbReference type="SMART" id="SM00953"/>
    </source>
</evidence>
<evidence type="ECO:0000313" key="3">
    <source>
        <dbReference type="Proteomes" id="UP001589750"/>
    </source>
</evidence>
<dbReference type="EMBL" id="JBHMDG010000034">
    <property type="protein sequence ID" value="MFB9315524.1"/>
    <property type="molecule type" value="Genomic_DNA"/>
</dbReference>